<dbReference type="EMBL" id="JACJPY010000076">
    <property type="protein sequence ID" value="MBD2152014.1"/>
    <property type="molecule type" value="Genomic_DNA"/>
</dbReference>
<name>A0A926Z9N4_9CYAN</name>
<reference evidence="1" key="1">
    <citation type="journal article" date="2015" name="ISME J.">
        <title>Draft Genome Sequence of Streptomyces incarnatus NRRL8089, which Produces the Nucleoside Antibiotic Sinefungin.</title>
        <authorList>
            <person name="Oshima K."/>
            <person name="Hattori M."/>
            <person name="Shimizu H."/>
            <person name="Fukuda K."/>
            <person name="Nemoto M."/>
            <person name="Inagaki K."/>
            <person name="Tamura T."/>
        </authorList>
    </citation>
    <scope>NUCLEOTIDE SEQUENCE</scope>
    <source>
        <strain evidence="1">FACHB-1277</strain>
    </source>
</reference>
<proteinExistence type="predicted"/>
<gene>
    <name evidence="1" type="ORF">H6F44_18070</name>
</gene>
<organism evidence="1 2">
    <name type="scientific">Pseudanabaena cinerea FACHB-1277</name>
    <dbReference type="NCBI Taxonomy" id="2949581"/>
    <lineage>
        <taxon>Bacteria</taxon>
        <taxon>Bacillati</taxon>
        <taxon>Cyanobacteriota</taxon>
        <taxon>Cyanophyceae</taxon>
        <taxon>Pseudanabaenales</taxon>
        <taxon>Pseudanabaenaceae</taxon>
        <taxon>Pseudanabaena</taxon>
        <taxon>Pseudanabaena cinerea</taxon>
    </lineage>
</organism>
<dbReference type="InterPro" id="IPR021751">
    <property type="entry name" value="DUF3318"/>
</dbReference>
<keyword evidence="2" id="KW-1185">Reference proteome</keyword>
<reference evidence="1" key="2">
    <citation type="submission" date="2020-08" db="EMBL/GenBank/DDBJ databases">
        <authorList>
            <person name="Chen M."/>
            <person name="Teng W."/>
            <person name="Zhao L."/>
            <person name="Hu C."/>
            <person name="Zhou Y."/>
            <person name="Han B."/>
            <person name="Song L."/>
            <person name="Shu W."/>
        </authorList>
    </citation>
    <scope>NUCLEOTIDE SEQUENCE</scope>
    <source>
        <strain evidence="1">FACHB-1277</strain>
    </source>
</reference>
<accession>A0A926Z9N4</accession>
<comment type="caution">
    <text evidence="1">The sequence shown here is derived from an EMBL/GenBank/DDBJ whole genome shotgun (WGS) entry which is preliminary data.</text>
</comment>
<evidence type="ECO:0000313" key="2">
    <source>
        <dbReference type="Proteomes" id="UP000631421"/>
    </source>
</evidence>
<sequence length="203" mass="22380">MNINEEIARLRDLLTATWRMHTSIKSKPEQIELITSLPILPWQKGTQVNINFRLWRQIPEAERDLLLLCEVSWREQTKWLQAGVYQGVAAISLLGGIVETTQGDVTGIAIAILLGTIGVNQVLRGNQSSQRKVQSDNEAIAIAQKRGYTEVEAARALLEAIPSAARLSGRSAPEFTELIRCQNLKAIAGLSKTKVPEGSVNDI</sequence>
<protein>
    <submittedName>
        <fullName evidence="1">DUF3318 domain-containing protein</fullName>
    </submittedName>
</protein>
<dbReference type="Proteomes" id="UP000631421">
    <property type="component" value="Unassembled WGS sequence"/>
</dbReference>
<evidence type="ECO:0000313" key="1">
    <source>
        <dbReference type="EMBL" id="MBD2152014.1"/>
    </source>
</evidence>
<dbReference type="Pfam" id="PF11780">
    <property type="entry name" value="DUF3318"/>
    <property type="match status" value="1"/>
</dbReference>
<dbReference type="AlphaFoldDB" id="A0A926Z9N4"/>
<dbReference type="RefSeq" id="WP_190352426.1">
    <property type="nucleotide sequence ID" value="NZ_JACJPY010000076.1"/>
</dbReference>